<comment type="similarity">
    <text evidence="7">Belongs to the type IV zinc-finger family. Class B subfamily.</text>
</comment>
<gene>
    <name evidence="11" type="ORF">POM88_027078</name>
</gene>
<evidence type="ECO:0000256" key="9">
    <source>
        <dbReference type="PROSITE-ProRule" id="PRU00094"/>
    </source>
</evidence>
<comment type="caution">
    <text evidence="11">The sequence shown here is derived from an EMBL/GenBank/DDBJ whole genome shotgun (WGS) entry which is preliminary data.</text>
</comment>
<evidence type="ECO:0000256" key="6">
    <source>
        <dbReference type="ARBA" id="ARBA00023163"/>
    </source>
</evidence>
<dbReference type="SUPFAM" id="SSF57716">
    <property type="entry name" value="Glucocorticoid receptor-like (DNA-binding domain)"/>
    <property type="match status" value="1"/>
</dbReference>
<dbReference type="GO" id="GO:0006355">
    <property type="term" value="P:regulation of DNA-templated transcription"/>
    <property type="evidence" value="ECO:0007669"/>
    <property type="project" value="InterPro"/>
</dbReference>
<keyword evidence="5" id="KW-0238">DNA-binding</keyword>
<evidence type="ECO:0000256" key="4">
    <source>
        <dbReference type="ARBA" id="ARBA00023015"/>
    </source>
</evidence>
<evidence type="ECO:0000256" key="5">
    <source>
        <dbReference type="ARBA" id="ARBA00023125"/>
    </source>
</evidence>
<evidence type="ECO:0000256" key="8">
    <source>
        <dbReference type="ARBA" id="ARBA00037539"/>
    </source>
</evidence>
<evidence type="ECO:0000256" key="7">
    <source>
        <dbReference type="ARBA" id="ARBA00024019"/>
    </source>
</evidence>
<evidence type="ECO:0000313" key="11">
    <source>
        <dbReference type="EMBL" id="KAK1380334.1"/>
    </source>
</evidence>
<proteinExistence type="inferred from homology"/>
<accession>A0AAD8I724</accession>
<comment type="function">
    <text evidence="8">Transcriptional regulator that specifically binds 5'-GATA-3' or 5'-GAT-3' motifs within gene promoters.</text>
</comment>
<keyword evidence="3" id="KW-0862">Zinc</keyword>
<evidence type="ECO:0000256" key="3">
    <source>
        <dbReference type="ARBA" id="ARBA00022833"/>
    </source>
</evidence>
<sequence length="143" mass="15568">MVDLSDKGSDCEEMMVSEAPEASNQLKTCVDCGTSKTPLWRGGPAGPKTLCNACGIRSRKRRRALLGLNNDDKKPKKVAAIDTNTPNNDDTMVDSLKRKLVALGSEVVIQRPRSSISKPRRKISEEEQAAMLLMALSYGSVFA</sequence>
<dbReference type="PROSITE" id="PS50114">
    <property type="entry name" value="GATA_ZN_FINGER_2"/>
    <property type="match status" value="1"/>
</dbReference>
<evidence type="ECO:0000256" key="2">
    <source>
        <dbReference type="ARBA" id="ARBA00022771"/>
    </source>
</evidence>
<keyword evidence="12" id="KW-1185">Reference proteome</keyword>
<feature type="domain" description="GATA-type" evidence="10">
    <location>
        <begin position="23"/>
        <end position="59"/>
    </location>
</feature>
<dbReference type="Gene3D" id="3.30.50.10">
    <property type="entry name" value="Erythroid Transcription Factor GATA-1, subunit A"/>
    <property type="match status" value="1"/>
</dbReference>
<reference evidence="11" key="2">
    <citation type="submission" date="2023-05" db="EMBL/GenBank/DDBJ databases">
        <authorList>
            <person name="Schelkunov M.I."/>
        </authorList>
    </citation>
    <scope>NUCLEOTIDE SEQUENCE</scope>
    <source>
        <strain evidence="11">Hsosn_3</strain>
        <tissue evidence="11">Leaf</tissue>
    </source>
</reference>
<name>A0AAD8I724_9APIA</name>
<dbReference type="InterPro" id="IPR000679">
    <property type="entry name" value="Znf_GATA"/>
</dbReference>
<dbReference type="Proteomes" id="UP001237642">
    <property type="component" value="Unassembled WGS sequence"/>
</dbReference>
<protein>
    <submittedName>
        <fullName evidence="11">GATA transcription factor</fullName>
    </submittedName>
</protein>
<dbReference type="Pfam" id="PF00320">
    <property type="entry name" value="GATA"/>
    <property type="match status" value="1"/>
</dbReference>
<keyword evidence="4" id="KW-0805">Transcription regulation</keyword>
<dbReference type="GO" id="GO:0008270">
    <property type="term" value="F:zinc ion binding"/>
    <property type="evidence" value="ECO:0007669"/>
    <property type="project" value="UniProtKB-KW"/>
</dbReference>
<keyword evidence="6" id="KW-0804">Transcription</keyword>
<keyword evidence="1" id="KW-0479">Metal-binding</keyword>
<evidence type="ECO:0000313" key="12">
    <source>
        <dbReference type="Proteomes" id="UP001237642"/>
    </source>
</evidence>
<dbReference type="GO" id="GO:0043565">
    <property type="term" value="F:sequence-specific DNA binding"/>
    <property type="evidence" value="ECO:0007669"/>
    <property type="project" value="InterPro"/>
</dbReference>
<dbReference type="EMBL" id="JAUIZM010000006">
    <property type="protein sequence ID" value="KAK1380334.1"/>
    <property type="molecule type" value="Genomic_DNA"/>
</dbReference>
<dbReference type="PANTHER" id="PTHR47172">
    <property type="entry name" value="OS01G0976800 PROTEIN"/>
    <property type="match status" value="1"/>
</dbReference>
<dbReference type="AlphaFoldDB" id="A0AAD8I724"/>
<reference evidence="11" key="1">
    <citation type="submission" date="2023-02" db="EMBL/GenBank/DDBJ databases">
        <title>Genome of toxic invasive species Heracleum sosnowskyi carries increased number of genes despite the absence of recent whole-genome duplications.</title>
        <authorList>
            <person name="Schelkunov M."/>
            <person name="Shtratnikova V."/>
            <person name="Makarenko M."/>
            <person name="Klepikova A."/>
            <person name="Omelchenko D."/>
            <person name="Novikova G."/>
            <person name="Obukhova E."/>
            <person name="Bogdanov V."/>
            <person name="Penin A."/>
            <person name="Logacheva M."/>
        </authorList>
    </citation>
    <scope>NUCLEOTIDE SEQUENCE</scope>
    <source>
        <strain evidence="11">Hsosn_3</strain>
        <tissue evidence="11">Leaf</tissue>
    </source>
</reference>
<organism evidence="11 12">
    <name type="scientific">Heracleum sosnowskyi</name>
    <dbReference type="NCBI Taxonomy" id="360622"/>
    <lineage>
        <taxon>Eukaryota</taxon>
        <taxon>Viridiplantae</taxon>
        <taxon>Streptophyta</taxon>
        <taxon>Embryophyta</taxon>
        <taxon>Tracheophyta</taxon>
        <taxon>Spermatophyta</taxon>
        <taxon>Magnoliopsida</taxon>
        <taxon>eudicotyledons</taxon>
        <taxon>Gunneridae</taxon>
        <taxon>Pentapetalae</taxon>
        <taxon>asterids</taxon>
        <taxon>campanulids</taxon>
        <taxon>Apiales</taxon>
        <taxon>Apiaceae</taxon>
        <taxon>Apioideae</taxon>
        <taxon>apioid superclade</taxon>
        <taxon>Tordylieae</taxon>
        <taxon>Tordyliinae</taxon>
        <taxon>Heracleum</taxon>
    </lineage>
</organism>
<dbReference type="SMART" id="SM00401">
    <property type="entry name" value="ZnF_GATA"/>
    <property type="match status" value="1"/>
</dbReference>
<keyword evidence="2 9" id="KW-0863">Zinc-finger</keyword>
<dbReference type="InterPro" id="IPR013088">
    <property type="entry name" value="Znf_NHR/GATA"/>
</dbReference>
<evidence type="ECO:0000259" key="10">
    <source>
        <dbReference type="PROSITE" id="PS50114"/>
    </source>
</evidence>
<dbReference type="PROSITE" id="PS00344">
    <property type="entry name" value="GATA_ZN_FINGER_1"/>
    <property type="match status" value="1"/>
</dbReference>
<dbReference type="CDD" id="cd00202">
    <property type="entry name" value="ZnF_GATA"/>
    <property type="match status" value="1"/>
</dbReference>
<dbReference type="PANTHER" id="PTHR47172:SF1">
    <property type="entry name" value="GATA TRANSCRIPTION FACTOR 15"/>
    <property type="match status" value="1"/>
</dbReference>
<evidence type="ECO:0000256" key="1">
    <source>
        <dbReference type="ARBA" id="ARBA00022723"/>
    </source>
</evidence>